<dbReference type="GeneID" id="94583038"/>
<protein>
    <submittedName>
        <fullName evidence="1">Uncharacterized protein</fullName>
    </submittedName>
</protein>
<evidence type="ECO:0000313" key="2">
    <source>
        <dbReference type="Proteomes" id="UP000182444"/>
    </source>
</evidence>
<accession>A0A1D8NBB5</accession>
<reference evidence="1 2" key="1">
    <citation type="journal article" date="2016" name="PLoS ONE">
        <title>Sequence Assembly of Yarrowia lipolytica Strain W29/CLIB89 Shows Transposable Element Diversity.</title>
        <authorList>
            <person name="Magnan C."/>
            <person name="Yu J."/>
            <person name="Chang I."/>
            <person name="Jahn E."/>
            <person name="Kanomata Y."/>
            <person name="Wu J."/>
            <person name="Zeller M."/>
            <person name="Oakes M."/>
            <person name="Baldi P."/>
            <person name="Sandmeyer S."/>
        </authorList>
    </citation>
    <scope>NUCLEOTIDE SEQUENCE [LARGE SCALE GENOMIC DNA]</scope>
    <source>
        <strain evidence="2">CLIB89(W29)</strain>
    </source>
</reference>
<sequence length="119" mass="12976">MDAHTSDHTPNCTLTLRTLCHWLTRTVGEKVEILTRLRFGVGHESALDSILTNTNTNYYEMACSTNCSCPKPCTNCACEKACTCSPCSCESCKCAKACECEKSTTCKCESCKCEGSCKC</sequence>
<dbReference type="RefSeq" id="XP_068138510.1">
    <property type="nucleotide sequence ID" value="XM_068282409.1"/>
</dbReference>
<organism evidence="1 2">
    <name type="scientific">Yarrowia lipolytica</name>
    <name type="common">Candida lipolytica</name>
    <dbReference type="NCBI Taxonomy" id="4952"/>
    <lineage>
        <taxon>Eukaryota</taxon>
        <taxon>Fungi</taxon>
        <taxon>Dikarya</taxon>
        <taxon>Ascomycota</taxon>
        <taxon>Saccharomycotina</taxon>
        <taxon>Dipodascomycetes</taxon>
        <taxon>Dipodascales</taxon>
        <taxon>Dipodascales incertae sedis</taxon>
        <taxon>Yarrowia</taxon>
    </lineage>
</organism>
<name>A0A1D8NBB5_YARLL</name>
<gene>
    <name evidence="1" type="ORF">YALI1_C21513g</name>
</gene>
<dbReference type="EMBL" id="CP017555">
    <property type="protein sequence ID" value="AOW02910.1"/>
    <property type="molecule type" value="Genomic_DNA"/>
</dbReference>
<dbReference type="AlphaFoldDB" id="A0A1D8NBB5"/>
<dbReference type="Proteomes" id="UP000182444">
    <property type="component" value="Chromosome 1C"/>
</dbReference>
<dbReference type="VEuPathDB" id="FungiDB:YALI1_C21513g"/>
<evidence type="ECO:0000313" key="1">
    <source>
        <dbReference type="EMBL" id="AOW02910.1"/>
    </source>
</evidence>
<proteinExistence type="predicted"/>